<sequence>MANSVFQGIADEFVVKFGADLFKDIGNFISHISPLFAAGFGIYICIIALDAYNRGLDENAVDLSKRMFGWMVIIAAAFNASQYGVIAEWVYGLPDATAAAFGGNLEAGLFDKATDKIEAISVQFELLREPFDDLDELGYVLMLFGVEYAIKILAYLLLGVIFAYYVVGKILLSLNLMVGPLFVGTMLFPATRQYGMNWIGQCLNSIITIALLAVLSGLQMEYFSGKIDEYATLLTNDMGTSLGAAGAVGTAAALIPIFMTMTIAFVLAVWKLPAMVSALTGGASMEGFGGNLGRMAGNTRTAQAINRLPANIGKAFTQAFTKIFGNSNKGGGISPK</sequence>
<dbReference type="GO" id="GO:0030255">
    <property type="term" value="P:protein secretion by the type IV secretion system"/>
    <property type="evidence" value="ECO:0007669"/>
    <property type="project" value="InterPro"/>
</dbReference>
<keyword evidence="2 5" id="KW-0812">Transmembrane</keyword>
<evidence type="ECO:0000256" key="5">
    <source>
        <dbReference type="SAM" id="Phobius"/>
    </source>
</evidence>
<organism evidence="7 9">
    <name type="scientific">Neisseria zoodegmatis</name>
    <dbReference type="NCBI Taxonomy" id="326523"/>
    <lineage>
        <taxon>Bacteria</taxon>
        <taxon>Pseudomonadati</taxon>
        <taxon>Pseudomonadota</taxon>
        <taxon>Betaproteobacteria</taxon>
        <taxon>Neisseriales</taxon>
        <taxon>Neisseriaceae</taxon>
        <taxon>Neisseria</taxon>
    </lineage>
</organism>
<feature type="transmembrane region" description="Helical" evidence="5">
    <location>
        <begin position="28"/>
        <end position="49"/>
    </location>
</feature>
<proteinExistence type="predicted"/>
<dbReference type="Pfam" id="PF04610">
    <property type="entry name" value="TrbL"/>
    <property type="match status" value="1"/>
</dbReference>
<gene>
    <name evidence="6" type="ORF">BWD10_03335</name>
    <name evidence="7" type="ORF">SAMEA4504057_01710</name>
</gene>
<dbReference type="KEGG" id="nzo:SAMEA4504057_1710"/>
<evidence type="ECO:0000313" key="8">
    <source>
        <dbReference type="Proteomes" id="UP000193466"/>
    </source>
</evidence>
<evidence type="ECO:0000256" key="1">
    <source>
        <dbReference type="ARBA" id="ARBA00004141"/>
    </source>
</evidence>
<protein>
    <submittedName>
        <fullName evidence="7">TrbL/VirB6 plasmid conjugal transfer protein</fullName>
    </submittedName>
</protein>
<dbReference type="EMBL" id="LT906434">
    <property type="protein sequence ID" value="SNU80197.1"/>
    <property type="molecule type" value="Genomic_DNA"/>
</dbReference>
<keyword evidence="8" id="KW-1185">Reference proteome</keyword>
<keyword evidence="4 5" id="KW-0472">Membrane</keyword>
<dbReference type="Proteomes" id="UP000215033">
    <property type="component" value="Chromosome 1"/>
</dbReference>
<evidence type="ECO:0000256" key="4">
    <source>
        <dbReference type="ARBA" id="ARBA00023136"/>
    </source>
</evidence>
<feature type="transmembrane region" description="Helical" evidence="5">
    <location>
        <begin position="202"/>
        <end position="222"/>
    </location>
</feature>
<feature type="transmembrane region" description="Helical" evidence="5">
    <location>
        <begin position="242"/>
        <end position="270"/>
    </location>
</feature>
<evidence type="ECO:0000256" key="2">
    <source>
        <dbReference type="ARBA" id="ARBA00022692"/>
    </source>
</evidence>
<keyword evidence="3 5" id="KW-1133">Transmembrane helix</keyword>
<dbReference type="AlphaFoldDB" id="A0AB38DSK0"/>
<feature type="transmembrane region" description="Helical" evidence="5">
    <location>
        <begin position="137"/>
        <end position="164"/>
    </location>
</feature>
<evidence type="ECO:0000256" key="3">
    <source>
        <dbReference type="ARBA" id="ARBA00022989"/>
    </source>
</evidence>
<evidence type="ECO:0000313" key="7">
    <source>
        <dbReference type="EMBL" id="SNU80197.1"/>
    </source>
</evidence>
<reference evidence="6 8" key="1">
    <citation type="submission" date="2017-01" db="EMBL/GenBank/DDBJ databases">
        <authorList>
            <person name="Wolfgang W.J."/>
            <person name="Cole J."/>
            <person name="Wroblewski D."/>
            <person name="Mcginnis J."/>
            <person name="Musser K.A."/>
        </authorList>
    </citation>
    <scope>NUCLEOTIDE SEQUENCE [LARGE SCALE GENOMIC DNA]</scope>
    <source>
        <strain evidence="6 8">DSM 21643</strain>
    </source>
</reference>
<accession>A0AB38DSK0</accession>
<evidence type="ECO:0000313" key="6">
    <source>
        <dbReference type="EMBL" id="OSI10956.1"/>
    </source>
</evidence>
<dbReference type="RefSeq" id="WP_085363046.1">
    <property type="nucleotide sequence ID" value="NZ_LT906434.1"/>
</dbReference>
<name>A0AB38DSK0_9NEIS</name>
<dbReference type="Proteomes" id="UP000193466">
    <property type="component" value="Unassembled WGS sequence"/>
</dbReference>
<dbReference type="EMBL" id="MTBM01000003">
    <property type="protein sequence ID" value="OSI10956.1"/>
    <property type="molecule type" value="Genomic_DNA"/>
</dbReference>
<comment type="subcellular location">
    <subcellularLocation>
        <location evidence="1">Membrane</location>
        <topology evidence="1">Multi-pass membrane protein</topology>
    </subcellularLocation>
</comment>
<evidence type="ECO:0000313" key="9">
    <source>
        <dbReference type="Proteomes" id="UP000215033"/>
    </source>
</evidence>
<dbReference type="InterPro" id="IPR007688">
    <property type="entry name" value="Conjugal_tfr_TrbL/VirB6"/>
</dbReference>
<dbReference type="GO" id="GO:0016020">
    <property type="term" value="C:membrane"/>
    <property type="evidence" value="ECO:0007669"/>
    <property type="project" value="UniProtKB-SubCell"/>
</dbReference>
<reference evidence="7 9" key="2">
    <citation type="submission" date="2017-06" db="EMBL/GenBank/DDBJ databases">
        <authorList>
            <consortium name="Pathogen Informatics"/>
        </authorList>
    </citation>
    <scope>NUCLEOTIDE SEQUENCE [LARGE SCALE GENOMIC DNA]</scope>
    <source>
        <strain evidence="7 9">NCTC12230</strain>
    </source>
</reference>